<proteinExistence type="predicted"/>
<dbReference type="RefSeq" id="WP_279932809.1">
    <property type="nucleotide sequence ID" value="NZ_JARWBG010000071.1"/>
</dbReference>
<comment type="caution">
    <text evidence="1">The sequence shown here is derived from an EMBL/GenBank/DDBJ whole genome shotgun (WGS) entry which is preliminary data.</text>
</comment>
<gene>
    <name evidence="1" type="ORF">QCN29_33145</name>
</gene>
<dbReference type="InterPro" id="IPR045993">
    <property type="entry name" value="DUF5949"/>
</dbReference>
<accession>A0ABT6HZ46</accession>
<keyword evidence="2" id="KW-1185">Reference proteome</keyword>
<dbReference type="Proteomes" id="UP001223144">
    <property type="component" value="Unassembled WGS sequence"/>
</dbReference>
<sequence length="170" mass="17989">MTTAQSGTQTGNSTFQRGHLGTMSLLAWTGDPEQGHDMPYLIAYSLGDGPEGPEATHQALLKVIADAGLAVDGQLADVTRSTGSPVKLLVEAGQAVLSMPHLNAQCPAPPEWLTAVEQRGHAHFLFATRPWPEAVPGEPVTEEMLQSYLGDESTLTTAAHALLPVSRLRG</sequence>
<evidence type="ECO:0000313" key="2">
    <source>
        <dbReference type="Proteomes" id="UP001223144"/>
    </source>
</evidence>
<organism evidence="1 2">
    <name type="scientific">Streptomyces chengmaiensis</name>
    <dbReference type="NCBI Taxonomy" id="3040919"/>
    <lineage>
        <taxon>Bacteria</taxon>
        <taxon>Bacillati</taxon>
        <taxon>Actinomycetota</taxon>
        <taxon>Actinomycetes</taxon>
        <taxon>Kitasatosporales</taxon>
        <taxon>Streptomycetaceae</taxon>
        <taxon>Streptomyces</taxon>
    </lineage>
</organism>
<evidence type="ECO:0000313" key="1">
    <source>
        <dbReference type="EMBL" id="MDH2393528.1"/>
    </source>
</evidence>
<protein>
    <submittedName>
        <fullName evidence="1">DUF5949 family protein</fullName>
    </submittedName>
</protein>
<reference evidence="1 2" key="1">
    <citation type="submission" date="2023-04" db="EMBL/GenBank/DDBJ databases">
        <title>Streptomyces chengmaiensis sp. nov. isolated from the stem of mangrove plant in Hainan.</title>
        <authorList>
            <person name="Huang X."/>
            <person name="Zhou S."/>
            <person name="Chu X."/>
            <person name="Xie Y."/>
            <person name="Lin Y."/>
        </authorList>
    </citation>
    <scope>NUCLEOTIDE SEQUENCE [LARGE SCALE GENOMIC DNA]</scope>
    <source>
        <strain evidence="1 2">HNM0663</strain>
    </source>
</reference>
<dbReference type="Pfam" id="PF19374">
    <property type="entry name" value="DUF5949"/>
    <property type="match status" value="1"/>
</dbReference>
<dbReference type="EMBL" id="JARWBG010000071">
    <property type="protein sequence ID" value="MDH2393528.1"/>
    <property type="molecule type" value="Genomic_DNA"/>
</dbReference>
<name>A0ABT6HZ46_9ACTN</name>